<dbReference type="Gene3D" id="3.30.565.10">
    <property type="entry name" value="Histidine kinase-like ATPase, C-terminal domain"/>
    <property type="match status" value="1"/>
</dbReference>
<protein>
    <recommendedName>
        <fullName evidence="2">histidine kinase</fullName>
        <ecNumber evidence="2">2.7.13.3</ecNumber>
    </recommendedName>
</protein>
<keyword evidence="4" id="KW-0808">Transferase</keyword>
<dbReference type="GO" id="GO:0005886">
    <property type="term" value="C:plasma membrane"/>
    <property type="evidence" value="ECO:0007669"/>
    <property type="project" value="TreeGrafter"/>
</dbReference>
<dbReference type="SUPFAM" id="SSF55874">
    <property type="entry name" value="ATPase domain of HSP90 chaperone/DNA topoisomerase II/histidine kinase"/>
    <property type="match status" value="1"/>
</dbReference>
<dbReference type="PROSITE" id="PS50109">
    <property type="entry name" value="HIS_KIN"/>
    <property type="match status" value="1"/>
</dbReference>
<dbReference type="FunFam" id="1.10.287.130:FF:000001">
    <property type="entry name" value="Two-component sensor histidine kinase"/>
    <property type="match status" value="1"/>
</dbReference>
<evidence type="ECO:0000313" key="10">
    <source>
        <dbReference type="EMBL" id="OGD03144.1"/>
    </source>
</evidence>
<dbReference type="InterPro" id="IPR036097">
    <property type="entry name" value="HisK_dim/P_sf"/>
</dbReference>
<evidence type="ECO:0000256" key="4">
    <source>
        <dbReference type="ARBA" id="ARBA00022679"/>
    </source>
</evidence>
<dbReference type="EMBL" id="MEXN01000008">
    <property type="protein sequence ID" value="OGD03144.1"/>
    <property type="molecule type" value="Genomic_DNA"/>
</dbReference>
<comment type="caution">
    <text evidence="10">The sequence shown here is derived from an EMBL/GenBank/DDBJ whole genome shotgun (WGS) entry which is preliminary data.</text>
</comment>
<dbReference type="GO" id="GO:0016036">
    <property type="term" value="P:cellular response to phosphate starvation"/>
    <property type="evidence" value="ECO:0007669"/>
    <property type="project" value="TreeGrafter"/>
</dbReference>
<dbReference type="InterPro" id="IPR050351">
    <property type="entry name" value="BphY/WalK/GraS-like"/>
</dbReference>
<dbReference type="InterPro" id="IPR003594">
    <property type="entry name" value="HATPase_dom"/>
</dbReference>
<evidence type="ECO:0000256" key="5">
    <source>
        <dbReference type="ARBA" id="ARBA00022777"/>
    </source>
</evidence>
<feature type="transmembrane region" description="Helical" evidence="8">
    <location>
        <begin position="6"/>
        <end position="24"/>
    </location>
</feature>
<evidence type="ECO:0000256" key="2">
    <source>
        <dbReference type="ARBA" id="ARBA00012438"/>
    </source>
</evidence>
<evidence type="ECO:0000256" key="3">
    <source>
        <dbReference type="ARBA" id="ARBA00022553"/>
    </source>
</evidence>
<dbReference type="InterPro" id="IPR036890">
    <property type="entry name" value="HATPase_C_sf"/>
</dbReference>
<keyword evidence="6" id="KW-0902">Two-component regulatory system</keyword>
<accession>A0A1F4ZCK3</accession>
<dbReference type="InterPro" id="IPR003661">
    <property type="entry name" value="HisK_dim/P_dom"/>
</dbReference>
<gene>
    <name evidence="10" type="ORF">A2989_02295</name>
</gene>
<sequence length="316" mass="34762">MLISCLVSVLFSYVIYVGVNRELVRFERLQRVRLQEWGWLGPEPDLEIVNHARYRLVVVLGIITAGISALAGIAGYVLAGQTLAPLEDMVERERRFVADASHELRTPLTSLKSETEVALRDKKLDLTDARRLMASNLEEINRLQDLSDNLIKLSRLQGATDAVPLEQIEAAMVVGEAVKKVAGIAAAKEIKISSDIKNIKLEADKSGLVELLVILLDNAIKYSLAKSEVTVRAYKTNGQGVWEVRDRGVGIAQRDLGHVFERFYRGDKSRTKSEAHGYGLGLAIASEIVAKHGGTIGVKSQVGRGSTFTVRLPVKH</sequence>
<dbReference type="GO" id="GO:0000155">
    <property type="term" value="F:phosphorelay sensor kinase activity"/>
    <property type="evidence" value="ECO:0007669"/>
    <property type="project" value="InterPro"/>
</dbReference>
<dbReference type="Pfam" id="PF00512">
    <property type="entry name" value="HisKA"/>
    <property type="match status" value="1"/>
</dbReference>
<dbReference type="InterPro" id="IPR005467">
    <property type="entry name" value="His_kinase_dom"/>
</dbReference>
<evidence type="ECO:0000313" key="11">
    <source>
        <dbReference type="Proteomes" id="UP000177080"/>
    </source>
</evidence>
<keyword evidence="7 8" id="KW-0472">Membrane</keyword>
<dbReference type="AlphaFoldDB" id="A0A1F4ZCK3"/>
<keyword evidence="5" id="KW-0418">Kinase</keyword>
<evidence type="ECO:0000259" key="9">
    <source>
        <dbReference type="PROSITE" id="PS50109"/>
    </source>
</evidence>
<feature type="domain" description="Histidine kinase" evidence="9">
    <location>
        <begin position="99"/>
        <end position="316"/>
    </location>
</feature>
<dbReference type="Proteomes" id="UP000177080">
    <property type="component" value="Unassembled WGS sequence"/>
</dbReference>
<dbReference type="FunFam" id="3.30.565.10:FF:000006">
    <property type="entry name" value="Sensor histidine kinase WalK"/>
    <property type="match status" value="1"/>
</dbReference>
<dbReference type="Gene3D" id="1.10.287.130">
    <property type="match status" value="1"/>
</dbReference>
<keyword evidence="8" id="KW-0812">Transmembrane</keyword>
<dbReference type="SMART" id="SM00387">
    <property type="entry name" value="HATPase_c"/>
    <property type="match status" value="1"/>
</dbReference>
<dbReference type="SMART" id="SM00388">
    <property type="entry name" value="HisKA"/>
    <property type="match status" value="1"/>
</dbReference>
<proteinExistence type="predicted"/>
<dbReference type="STRING" id="1797259.A2989_02295"/>
<dbReference type="SUPFAM" id="SSF47384">
    <property type="entry name" value="Homodimeric domain of signal transducing histidine kinase"/>
    <property type="match status" value="1"/>
</dbReference>
<comment type="catalytic activity">
    <reaction evidence="1">
        <text>ATP + protein L-histidine = ADP + protein N-phospho-L-histidine.</text>
        <dbReference type="EC" id="2.7.13.3"/>
    </reaction>
</comment>
<dbReference type="CDD" id="cd00082">
    <property type="entry name" value="HisKA"/>
    <property type="match status" value="1"/>
</dbReference>
<dbReference type="PANTHER" id="PTHR45453">
    <property type="entry name" value="PHOSPHATE REGULON SENSOR PROTEIN PHOR"/>
    <property type="match status" value="1"/>
</dbReference>
<keyword evidence="3" id="KW-0597">Phosphoprotein</keyword>
<name>A0A1F4ZCK3_9BACT</name>
<dbReference type="CDD" id="cd00075">
    <property type="entry name" value="HATPase"/>
    <property type="match status" value="1"/>
</dbReference>
<evidence type="ECO:0000256" key="8">
    <source>
        <dbReference type="SAM" id="Phobius"/>
    </source>
</evidence>
<evidence type="ECO:0000256" key="1">
    <source>
        <dbReference type="ARBA" id="ARBA00000085"/>
    </source>
</evidence>
<keyword evidence="8" id="KW-1133">Transmembrane helix</keyword>
<dbReference type="PANTHER" id="PTHR45453:SF1">
    <property type="entry name" value="PHOSPHATE REGULON SENSOR PROTEIN PHOR"/>
    <property type="match status" value="1"/>
</dbReference>
<reference evidence="10 11" key="1">
    <citation type="journal article" date="2016" name="Nat. Commun.">
        <title>Thousands of microbial genomes shed light on interconnected biogeochemical processes in an aquifer system.</title>
        <authorList>
            <person name="Anantharaman K."/>
            <person name="Brown C.T."/>
            <person name="Hug L.A."/>
            <person name="Sharon I."/>
            <person name="Castelle C.J."/>
            <person name="Probst A.J."/>
            <person name="Thomas B.C."/>
            <person name="Singh A."/>
            <person name="Wilkins M.J."/>
            <person name="Karaoz U."/>
            <person name="Brodie E.L."/>
            <person name="Williams K.H."/>
            <person name="Hubbard S.S."/>
            <person name="Banfield J.F."/>
        </authorList>
    </citation>
    <scope>NUCLEOTIDE SEQUENCE [LARGE SCALE GENOMIC DNA]</scope>
</reference>
<dbReference type="EC" id="2.7.13.3" evidence="2"/>
<feature type="transmembrane region" description="Helical" evidence="8">
    <location>
        <begin position="56"/>
        <end position="79"/>
    </location>
</feature>
<evidence type="ECO:0000256" key="6">
    <source>
        <dbReference type="ARBA" id="ARBA00023012"/>
    </source>
</evidence>
<dbReference type="PRINTS" id="PR00344">
    <property type="entry name" value="BCTRLSENSOR"/>
</dbReference>
<dbReference type="Pfam" id="PF02518">
    <property type="entry name" value="HATPase_c"/>
    <property type="match status" value="1"/>
</dbReference>
<dbReference type="GO" id="GO:0004721">
    <property type="term" value="F:phosphoprotein phosphatase activity"/>
    <property type="evidence" value="ECO:0007669"/>
    <property type="project" value="TreeGrafter"/>
</dbReference>
<evidence type="ECO:0000256" key="7">
    <source>
        <dbReference type="ARBA" id="ARBA00023136"/>
    </source>
</evidence>
<dbReference type="InterPro" id="IPR004358">
    <property type="entry name" value="Sig_transdc_His_kin-like_C"/>
</dbReference>
<organism evidence="10 11">
    <name type="scientific">Candidatus Amesbacteria bacterium RIFCSPLOWO2_01_FULL_48_25</name>
    <dbReference type="NCBI Taxonomy" id="1797259"/>
    <lineage>
        <taxon>Bacteria</taxon>
        <taxon>Candidatus Amesiibacteriota</taxon>
    </lineage>
</organism>